<accession>A0ABY7ZZP5</accession>
<protein>
    <submittedName>
        <fullName evidence="3">Uncharacterized protein</fullName>
    </submittedName>
</protein>
<evidence type="ECO:0000313" key="4">
    <source>
        <dbReference type="Proteomes" id="UP001218629"/>
    </source>
</evidence>
<organism evidence="3 4">
    <name type="scientific">Streptomyces yunnanensis</name>
    <dbReference type="NCBI Taxonomy" id="156453"/>
    <lineage>
        <taxon>Bacteria</taxon>
        <taxon>Bacillati</taxon>
        <taxon>Actinomycetota</taxon>
        <taxon>Actinomycetes</taxon>
        <taxon>Kitasatosporales</taxon>
        <taxon>Streptomycetaceae</taxon>
        <taxon>Streptomyces</taxon>
    </lineage>
</organism>
<dbReference type="RefSeq" id="WP_275305737.1">
    <property type="nucleotide sequence ID" value="NZ_CP095749.1"/>
</dbReference>
<feature type="chain" id="PRO_5045858868" evidence="2">
    <location>
        <begin position="26"/>
        <end position="375"/>
    </location>
</feature>
<evidence type="ECO:0000256" key="1">
    <source>
        <dbReference type="SAM" id="MobiDB-lite"/>
    </source>
</evidence>
<evidence type="ECO:0000256" key="2">
    <source>
        <dbReference type="SAM" id="SignalP"/>
    </source>
</evidence>
<feature type="compositionally biased region" description="Polar residues" evidence="1">
    <location>
        <begin position="26"/>
        <end position="44"/>
    </location>
</feature>
<sequence length="375" mass="40851">MNWTRLVGLAAAGLALCGCAHTANASGPTQNPGASTHSTHQTANKPAGNRDSAPTRTPFTPALELTGNLDARPGQLVGIRLDFLTRAQGRDAVTAHSPAFNEPVPLRWQDDDSYSATHPLAMTDKPGWYPLNVSVAGHTVAHDRIHVLPSKRPSFTVTFASEVARPGELLWLNFDDLYPGERGTDFTVRSTALHQPVRLVHDERYDFSNPRAFSASTELAPVLADGTYTFTLYGPHGHRIAQKPVTIRASRPGDADYLGKAHGPDLYDPTLGYADAPHRHDFTVGPAGRVAVMWHDAVPDPGEETRLTAMSPAFTQVLRLHRDDSKSADGDDPRYLNTATIRTGLKPGRYPVTIVAHHHRVIKVGYVTVTTRQTH</sequence>
<feature type="region of interest" description="Disordered" evidence="1">
    <location>
        <begin position="26"/>
        <end position="60"/>
    </location>
</feature>
<name>A0ABY7ZZP5_9ACTN</name>
<dbReference type="Proteomes" id="UP001218629">
    <property type="component" value="Chromosome"/>
</dbReference>
<evidence type="ECO:0000313" key="3">
    <source>
        <dbReference type="EMBL" id="WEB37981.1"/>
    </source>
</evidence>
<reference evidence="3 4" key="1">
    <citation type="submission" date="2022-03" db="EMBL/GenBank/DDBJ databases">
        <title>Streptomyces yunnanensis P86,complete genome.</title>
        <authorList>
            <person name="Chen S."/>
            <person name="Zhang Q."/>
        </authorList>
    </citation>
    <scope>NUCLEOTIDE SEQUENCE [LARGE SCALE GENOMIC DNA]</scope>
    <source>
        <strain evidence="3 4">P86</strain>
    </source>
</reference>
<gene>
    <name evidence="3" type="ORF">MOV08_00715</name>
</gene>
<keyword evidence="2" id="KW-0732">Signal</keyword>
<dbReference type="EMBL" id="CP095749">
    <property type="protein sequence ID" value="WEB37981.1"/>
    <property type="molecule type" value="Genomic_DNA"/>
</dbReference>
<proteinExistence type="predicted"/>
<dbReference type="PROSITE" id="PS51257">
    <property type="entry name" value="PROKAR_LIPOPROTEIN"/>
    <property type="match status" value="1"/>
</dbReference>
<feature type="signal peptide" evidence="2">
    <location>
        <begin position="1"/>
        <end position="25"/>
    </location>
</feature>
<keyword evidence="4" id="KW-1185">Reference proteome</keyword>